<dbReference type="InterPro" id="IPR000237">
    <property type="entry name" value="GRIP_dom"/>
</dbReference>
<evidence type="ECO:0000313" key="9">
    <source>
        <dbReference type="EMBL" id="CAB5387450.1"/>
    </source>
</evidence>
<dbReference type="GO" id="GO:0005794">
    <property type="term" value="C:Golgi apparatus"/>
    <property type="evidence" value="ECO:0007669"/>
    <property type="project" value="TreeGrafter"/>
</dbReference>
<evidence type="ECO:0000256" key="7">
    <source>
        <dbReference type="SAM" id="MobiDB-lite"/>
    </source>
</evidence>
<evidence type="ECO:0000259" key="8">
    <source>
        <dbReference type="PROSITE" id="PS50913"/>
    </source>
</evidence>
<dbReference type="PANTHER" id="PTHR23157:SF25">
    <property type="entry name" value="GRIP AND COILED-COIL DOMAIN-CONTAINING PROTEIN 1"/>
    <property type="match status" value="1"/>
</dbReference>
<sequence length="523" mass="60083">MDEQVGEQHDRKFANIARNIRTGSPTPNSRGKNDDLESRNFTLQEEVKDLRIQLGGKQNDINKIQELLNKRTAELDKTKNEFDEKMKKMRGIFNGANKTLMELRQTVASKDSEIEELKATIESMKEKYEEAKNIVDESKKSTEKLTTEMHSQSATYNAQIEQLESKLRQSNQQIVQVKEEFQQYKTRAHALLEQKNSRGENDTEILELVAANKKLESELIFKSSELKYAQDKLKVAERDLKRAYELNTQLENDFEKAQRAAKENSDTVKSIQKQLDNLTEDNEHLKAALKETEARYLANVEDFEDRLKNAIEAKEKNLKQKQEENEALQKISEQLGEELSQVRLELSQRNEQIEELKKQISGKTQVASISAVKNVIKNDSSRSSSPLSFTSRNSNTLSDLLADMEERTSNVSDKDKDNTFKLQHMAEMLNESEAQVQKLLDQEKILKEEIRKLDRLEKRQNLSVEYLKNVVLKFFETEPSGREPLVPVISTILQLSPEETKSLKENAIDATNSNQVVIGFGVL</sequence>
<dbReference type="AlphaFoldDB" id="A0A915ZQT4"/>
<keyword evidence="4 6" id="KW-0175">Coiled coil</keyword>
<dbReference type="OrthoDB" id="1926336at2759"/>
<dbReference type="InterPro" id="IPR051952">
    <property type="entry name" value="Golgi-autophagy_related"/>
</dbReference>
<keyword evidence="3" id="KW-0963">Cytoplasm</keyword>
<name>A0A915ZQT4_9GLOM</name>
<dbReference type="PROSITE" id="PS50913">
    <property type="entry name" value="GRIP"/>
    <property type="match status" value="1"/>
</dbReference>
<evidence type="ECO:0000313" key="10">
    <source>
        <dbReference type="Proteomes" id="UP000684084"/>
    </source>
</evidence>
<dbReference type="SMART" id="SM00755">
    <property type="entry name" value="Grip"/>
    <property type="match status" value="1"/>
</dbReference>
<evidence type="ECO:0000256" key="1">
    <source>
        <dbReference type="ARBA" id="ARBA00004184"/>
    </source>
</evidence>
<proteinExistence type="predicted"/>
<dbReference type="Proteomes" id="UP000684084">
    <property type="component" value="Unassembled WGS sequence"/>
</dbReference>
<accession>A0A915ZQT4</accession>
<feature type="domain" description="GRIP" evidence="8">
    <location>
        <begin position="457"/>
        <end position="506"/>
    </location>
</feature>
<comment type="subcellular location">
    <subcellularLocation>
        <location evidence="2">Cytoplasm</location>
    </subcellularLocation>
    <subcellularLocation>
        <location evidence="1">Endomembrane system</location>
        <topology evidence="1">Peripheral membrane protein</topology>
    </subcellularLocation>
</comment>
<evidence type="ECO:0000256" key="2">
    <source>
        <dbReference type="ARBA" id="ARBA00004496"/>
    </source>
</evidence>
<evidence type="ECO:0000256" key="6">
    <source>
        <dbReference type="SAM" id="Coils"/>
    </source>
</evidence>
<feature type="compositionally biased region" description="Basic and acidic residues" evidence="7">
    <location>
        <begin position="1"/>
        <end position="13"/>
    </location>
</feature>
<evidence type="ECO:0000256" key="3">
    <source>
        <dbReference type="ARBA" id="ARBA00022490"/>
    </source>
</evidence>
<keyword evidence="5" id="KW-0472">Membrane</keyword>
<dbReference type="PANTHER" id="PTHR23157">
    <property type="entry name" value="GRIP AND COILED-COIL DOMAIN-CONTAINING PROTEIN 1"/>
    <property type="match status" value="1"/>
</dbReference>
<feature type="region of interest" description="Disordered" evidence="7">
    <location>
        <begin position="1"/>
        <end position="39"/>
    </location>
</feature>
<dbReference type="Gene3D" id="1.10.220.60">
    <property type="entry name" value="GRIP domain"/>
    <property type="match status" value="1"/>
</dbReference>
<gene>
    <name evidence="9" type="ORF">CHRIB12_LOCUS20156</name>
</gene>
<evidence type="ECO:0000256" key="5">
    <source>
        <dbReference type="ARBA" id="ARBA00023136"/>
    </source>
</evidence>
<evidence type="ECO:0000256" key="4">
    <source>
        <dbReference type="ARBA" id="ARBA00023054"/>
    </source>
</evidence>
<protein>
    <recommendedName>
        <fullName evidence="8">GRIP domain-containing protein</fullName>
    </recommendedName>
</protein>
<reference evidence="9" key="1">
    <citation type="submission" date="2020-05" db="EMBL/GenBank/DDBJ databases">
        <authorList>
            <person name="Rincon C."/>
            <person name="Sanders R I."/>
            <person name="Robbins C."/>
            <person name="Chaturvedi A."/>
        </authorList>
    </citation>
    <scope>NUCLEOTIDE SEQUENCE</scope>
    <source>
        <strain evidence="9">CHB12</strain>
    </source>
</reference>
<organism evidence="9 10">
    <name type="scientific">Rhizophagus irregularis</name>
    <dbReference type="NCBI Taxonomy" id="588596"/>
    <lineage>
        <taxon>Eukaryota</taxon>
        <taxon>Fungi</taxon>
        <taxon>Fungi incertae sedis</taxon>
        <taxon>Mucoromycota</taxon>
        <taxon>Glomeromycotina</taxon>
        <taxon>Glomeromycetes</taxon>
        <taxon>Glomerales</taxon>
        <taxon>Glomeraceae</taxon>
        <taxon>Rhizophagus</taxon>
    </lineage>
</organism>
<dbReference type="EMBL" id="CAGKOT010000058">
    <property type="protein sequence ID" value="CAB5387450.1"/>
    <property type="molecule type" value="Genomic_DNA"/>
</dbReference>
<feature type="coiled-coil region" evidence="6">
    <location>
        <begin position="422"/>
        <end position="459"/>
    </location>
</feature>
<dbReference type="VEuPathDB" id="FungiDB:RhiirFUN_003346"/>
<feature type="coiled-coil region" evidence="6">
    <location>
        <begin position="226"/>
        <end position="359"/>
    </location>
</feature>
<dbReference type="Gene3D" id="1.10.287.1490">
    <property type="match status" value="1"/>
</dbReference>
<dbReference type="Pfam" id="PF01465">
    <property type="entry name" value="GRIP"/>
    <property type="match status" value="1"/>
</dbReference>
<dbReference type="VEuPathDB" id="FungiDB:RhiirFUN_003345"/>
<comment type="caution">
    <text evidence="9">The sequence shown here is derived from an EMBL/GenBank/DDBJ whole genome shotgun (WGS) entry which is preliminary data.</text>
</comment>
<feature type="compositionally biased region" description="Polar residues" evidence="7">
    <location>
        <begin position="21"/>
        <end position="30"/>
    </location>
</feature>